<feature type="coiled-coil region" evidence="3">
    <location>
        <begin position="43"/>
        <end position="77"/>
    </location>
</feature>
<feature type="signal peptide" evidence="4">
    <location>
        <begin position="1"/>
        <end position="17"/>
    </location>
</feature>
<dbReference type="SUPFAM" id="SSF49842">
    <property type="entry name" value="TNF-like"/>
    <property type="match status" value="2"/>
</dbReference>
<keyword evidence="4" id="KW-0732">Signal</keyword>
<name>A0A8B6G6T5_MYTGA</name>
<dbReference type="GO" id="GO:0005576">
    <property type="term" value="C:extracellular region"/>
    <property type="evidence" value="ECO:0007669"/>
    <property type="project" value="UniProtKB-SubCell"/>
</dbReference>
<dbReference type="PROSITE" id="PS50871">
    <property type="entry name" value="C1Q"/>
    <property type="match status" value="1"/>
</dbReference>
<comment type="subcellular location">
    <subcellularLocation>
        <location evidence="1">Secreted</location>
    </subcellularLocation>
</comment>
<dbReference type="InterPro" id="IPR008983">
    <property type="entry name" value="Tumour_necrosis_fac-like_dom"/>
</dbReference>
<evidence type="ECO:0000256" key="2">
    <source>
        <dbReference type="ARBA" id="ARBA00022525"/>
    </source>
</evidence>
<reference evidence="6" key="1">
    <citation type="submission" date="2018-11" db="EMBL/GenBank/DDBJ databases">
        <authorList>
            <person name="Alioto T."/>
            <person name="Alioto T."/>
        </authorList>
    </citation>
    <scope>NUCLEOTIDE SEQUENCE</scope>
</reference>
<dbReference type="EMBL" id="UYJE01007959">
    <property type="protein sequence ID" value="VDI59628.1"/>
    <property type="molecule type" value="Genomic_DNA"/>
</dbReference>
<evidence type="ECO:0000313" key="6">
    <source>
        <dbReference type="EMBL" id="VDI59628.1"/>
    </source>
</evidence>
<comment type="caution">
    <text evidence="6">The sequence shown here is derived from an EMBL/GenBank/DDBJ whole genome shotgun (WGS) entry which is preliminary data.</text>
</comment>
<dbReference type="SMART" id="SM00110">
    <property type="entry name" value="C1Q"/>
    <property type="match status" value="1"/>
</dbReference>
<organism evidence="6 7">
    <name type="scientific">Mytilus galloprovincialis</name>
    <name type="common">Mediterranean mussel</name>
    <dbReference type="NCBI Taxonomy" id="29158"/>
    <lineage>
        <taxon>Eukaryota</taxon>
        <taxon>Metazoa</taxon>
        <taxon>Spiralia</taxon>
        <taxon>Lophotrochozoa</taxon>
        <taxon>Mollusca</taxon>
        <taxon>Bivalvia</taxon>
        <taxon>Autobranchia</taxon>
        <taxon>Pteriomorphia</taxon>
        <taxon>Mytilida</taxon>
        <taxon>Mytiloidea</taxon>
        <taxon>Mytilidae</taxon>
        <taxon>Mytilinae</taxon>
        <taxon>Mytilus</taxon>
    </lineage>
</organism>
<dbReference type="AlphaFoldDB" id="A0A8B6G6T5"/>
<evidence type="ECO:0000256" key="3">
    <source>
        <dbReference type="SAM" id="Coils"/>
    </source>
</evidence>
<protein>
    <recommendedName>
        <fullName evidence="5">C1q domain-containing protein</fullName>
    </recommendedName>
</protein>
<proteinExistence type="predicted"/>
<dbReference type="Proteomes" id="UP000596742">
    <property type="component" value="Unassembled WGS sequence"/>
</dbReference>
<keyword evidence="7" id="KW-1185">Reference proteome</keyword>
<gene>
    <name evidence="6" type="ORF">MGAL_10B037642</name>
</gene>
<dbReference type="PANTHER" id="PTHR15427:SF2">
    <property type="entry name" value="EMILIN-3"/>
    <property type="match status" value="1"/>
</dbReference>
<dbReference type="PANTHER" id="PTHR15427">
    <property type="entry name" value="EMILIN ELASTIN MICROFIBRIL INTERFACE-LOCATED PROTEIN ELASTIN MICROFIBRIL INTERFACER"/>
    <property type="match status" value="1"/>
</dbReference>
<evidence type="ECO:0000256" key="4">
    <source>
        <dbReference type="SAM" id="SignalP"/>
    </source>
</evidence>
<dbReference type="GO" id="GO:0031012">
    <property type="term" value="C:extracellular matrix"/>
    <property type="evidence" value="ECO:0007669"/>
    <property type="project" value="TreeGrafter"/>
</dbReference>
<evidence type="ECO:0000256" key="1">
    <source>
        <dbReference type="ARBA" id="ARBA00004613"/>
    </source>
</evidence>
<dbReference type="InterPro" id="IPR050392">
    <property type="entry name" value="Collagen/C1q_domain"/>
</dbReference>
<sequence>MVLQFSLIFCGFSLVLAKTYTNYNEHKPVKSDQTNEANMANQMEVVLTTLKSVMDRNARLENELTRTNKLLNILSTEYSSTKELLYTLTRDYALTKQNMAALTIEHVSTKDELAALTTEHDANIQNLAALIIEHTSTKEELATLTIMHTDTKNRLLALIDDYSTTNRILHTTRTDLDKASFELVKVKRALAHEKERNRQSRIIPPTATAVTTSKPVPQSVAFFAVMTDHQQHLGIHQTVGFQRAVTNVGNGWDGQANVFRAPKAGLYYFSATIMSHYAEDIETELVMKGVPIVYSYDGDKATHGVGTLSAVLNLSVGDDVWIRIYNNPVKNDGNVRVYGECSFLCRYDRSSTKLGKQQTVAFQQTVTNVGSRWDRQVTKGGTLLFLSNNNEPLGRSHETELVLKGVPVVYSYDEDRRAYGTGCLSAVLNLVVGDDVWIRIMDNPTNDGNVRVHGLGFLVS</sequence>
<dbReference type="OrthoDB" id="10405393at2759"/>
<keyword evidence="2" id="KW-0964">Secreted</keyword>
<dbReference type="InterPro" id="IPR001073">
    <property type="entry name" value="C1q_dom"/>
</dbReference>
<evidence type="ECO:0000313" key="7">
    <source>
        <dbReference type="Proteomes" id="UP000596742"/>
    </source>
</evidence>
<keyword evidence="3" id="KW-0175">Coiled coil</keyword>
<evidence type="ECO:0000259" key="5">
    <source>
        <dbReference type="PROSITE" id="PS50871"/>
    </source>
</evidence>
<dbReference type="Pfam" id="PF00386">
    <property type="entry name" value="C1q"/>
    <property type="match status" value="1"/>
</dbReference>
<dbReference type="Gene3D" id="2.60.120.40">
    <property type="match status" value="2"/>
</dbReference>
<feature type="chain" id="PRO_5033052222" description="C1q domain-containing protein" evidence="4">
    <location>
        <begin position="18"/>
        <end position="460"/>
    </location>
</feature>
<accession>A0A8B6G6T5</accession>
<feature type="domain" description="C1q" evidence="5">
    <location>
        <begin position="215"/>
        <end position="361"/>
    </location>
</feature>